<reference evidence="1" key="1">
    <citation type="submission" date="2025-03" db="EMBL/GenBank/DDBJ databases">
        <authorList>
            <consortium name="ELIXIR-Norway"/>
            <consortium name="Elixir Norway"/>
        </authorList>
    </citation>
    <scope>NUCLEOTIDE SEQUENCE</scope>
</reference>
<proteinExistence type="predicted"/>
<dbReference type="Proteomes" id="UP001162501">
    <property type="component" value="Chromosome 34"/>
</dbReference>
<accession>A0ACB1MJV6</accession>
<feature type="non-terminal residue" evidence="1">
    <location>
        <position position="1"/>
    </location>
</feature>
<name>A0ACB1MJV6_RANTA</name>
<gene>
    <name evidence="1" type="ORF">MRATA1EN22A_LOCUS22055</name>
</gene>
<protein>
    <submittedName>
        <fullName evidence="1">Uncharacterized protein</fullName>
    </submittedName>
</protein>
<evidence type="ECO:0000313" key="2">
    <source>
        <dbReference type="Proteomes" id="UP001162501"/>
    </source>
</evidence>
<organism evidence="1 2">
    <name type="scientific">Rangifer tarandus platyrhynchus</name>
    <name type="common">Svalbard reindeer</name>
    <dbReference type="NCBI Taxonomy" id="3082113"/>
    <lineage>
        <taxon>Eukaryota</taxon>
        <taxon>Metazoa</taxon>
        <taxon>Chordata</taxon>
        <taxon>Craniata</taxon>
        <taxon>Vertebrata</taxon>
        <taxon>Euteleostomi</taxon>
        <taxon>Mammalia</taxon>
        <taxon>Eutheria</taxon>
        <taxon>Laurasiatheria</taxon>
        <taxon>Artiodactyla</taxon>
        <taxon>Ruminantia</taxon>
        <taxon>Pecora</taxon>
        <taxon>Cervidae</taxon>
        <taxon>Odocoileinae</taxon>
        <taxon>Rangifer</taxon>
    </lineage>
</organism>
<evidence type="ECO:0000313" key="1">
    <source>
        <dbReference type="EMBL" id="CAN0498077.1"/>
    </source>
</evidence>
<dbReference type="EMBL" id="OZ243562">
    <property type="protein sequence ID" value="CAN0498077.1"/>
    <property type="molecule type" value="Genomic_DNA"/>
</dbReference>
<sequence>GLPSSNFKNEYQMTLLVIDHESGFKALLPDDSSEKETKTKPEYSEGKSCADTARR</sequence>